<dbReference type="EMBL" id="AZMM01002179">
    <property type="protein sequence ID" value="ETJ43796.1"/>
    <property type="molecule type" value="Genomic_DNA"/>
</dbReference>
<dbReference type="AlphaFoldDB" id="W1YNC4"/>
<proteinExistence type="predicted"/>
<name>W1YNC4_9ZZZZ</name>
<organism evidence="1">
    <name type="scientific">human gut metagenome</name>
    <dbReference type="NCBI Taxonomy" id="408170"/>
    <lineage>
        <taxon>unclassified sequences</taxon>
        <taxon>metagenomes</taxon>
        <taxon>organismal metagenomes</taxon>
    </lineage>
</organism>
<accession>W1YNC4</accession>
<comment type="caution">
    <text evidence="1">The sequence shown here is derived from an EMBL/GenBank/DDBJ whole genome shotgun (WGS) entry which is preliminary data.</text>
</comment>
<sequence>MLPITEIIEPKKFVMRNEVIHCLY</sequence>
<reference evidence="1" key="1">
    <citation type="submission" date="2013-12" db="EMBL/GenBank/DDBJ databases">
        <title>A Varibaculum cambriense genome reconstructed from a premature infant gut community with otherwise low bacterial novelty that shifts toward anaerobic metabolism during the third week of life.</title>
        <authorList>
            <person name="Brown C.T."/>
            <person name="Sharon I."/>
            <person name="Thomas B.C."/>
            <person name="Castelle C.J."/>
            <person name="Morowitz M.J."/>
            <person name="Banfield J.F."/>
        </authorList>
    </citation>
    <scope>NUCLEOTIDE SEQUENCE</scope>
</reference>
<gene>
    <name evidence="1" type="ORF">Q604_UNBC02179G0001</name>
</gene>
<feature type="non-terminal residue" evidence="1">
    <location>
        <position position="24"/>
    </location>
</feature>
<evidence type="ECO:0000313" key="1">
    <source>
        <dbReference type="EMBL" id="ETJ43796.1"/>
    </source>
</evidence>
<protein>
    <submittedName>
        <fullName evidence="1">Uncharacterized protein</fullName>
    </submittedName>
</protein>